<dbReference type="Gene3D" id="3.60.21.10">
    <property type="match status" value="1"/>
</dbReference>
<evidence type="ECO:0000259" key="1">
    <source>
        <dbReference type="PROSITE" id="PS00125"/>
    </source>
</evidence>
<dbReference type="RefSeq" id="WP_147664398.1">
    <property type="nucleotide sequence ID" value="NZ_CP042905.2"/>
</dbReference>
<evidence type="ECO:0000313" key="2">
    <source>
        <dbReference type="EMBL" id="QEE17506.1"/>
    </source>
</evidence>
<keyword evidence="3" id="KW-1185">Reference proteome</keyword>
<reference evidence="2 3" key="1">
    <citation type="journal article" date="2020" name="Nature">
        <title>Isolation of an archaeon at the prokaryote-eukaryote interface.</title>
        <authorList>
            <person name="Imachi H."/>
            <person name="Nobu M.K."/>
            <person name="Nakahara N."/>
            <person name="Morono Y."/>
            <person name="Ogawara M."/>
            <person name="Takaki Y."/>
            <person name="Takano Y."/>
            <person name="Uematsu K."/>
            <person name="Ikuta T."/>
            <person name="Ito M."/>
            <person name="Matsui Y."/>
            <person name="Miyazaki M."/>
            <person name="Murata K."/>
            <person name="Saito Y."/>
            <person name="Sakai S."/>
            <person name="Song C."/>
            <person name="Tasumi E."/>
            <person name="Yamanaka Y."/>
            <person name="Yamaguchi T."/>
            <person name="Kamagata Y."/>
            <person name="Tamaki H."/>
            <person name="Takai K."/>
        </authorList>
    </citation>
    <scope>NUCLEOTIDE SEQUENCE [LARGE SCALE GENOMIC DNA]</scope>
    <source>
        <strain evidence="2 3">MK-D1</strain>
    </source>
</reference>
<dbReference type="PROSITE" id="PS00125">
    <property type="entry name" value="SER_THR_PHOSPHATASE"/>
    <property type="match status" value="1"/>
</dbReference>
<dbReference type="InterPro" id="IPR004843">
    <property type="entry name" value="Calcineurin-like_PHP"/>
</dbReference>
<organism evidence="2 3">
    <name type="scientific">Promethearchaeum syntrophicum</name>
    <dbReference type="NCBI Taxonomy" id="2594042"/>
    <lineage>
        <taxon>Archaea</taxon>
        <taxon>Promethearchaeati</taxon>
        <taxon>Promethearchaeota</taxon>
        <taxon>Promethearchaeia</taxon>
        <taxon>Promethearchaeales</taxon>
        <taxon>Promethearchaeaceae</taxon>
        <taxon>Promethearchaeum</taxon>
    </lineage>
</organism>
<dbReference type="CDD" id="cd00144">
    <property type="entry name" value="MPP_PPP_family"/>
    <property type="match status" value="1"/>
</dbReference>
<gene>
    <name evidence="2" type="ORF">DSAG12_03343</name>
</gene>
<keyword evidence="2" id="KW-0378">Hydrolase</keyword>
<dbReference type="InterPro" id="IPR029052">
    <property type="entry name" value="Metallo-depent_PP-like"/>
</dbReference>
<dbReference type="EC" id="3.1.-.-" evidence="2"/>
<dbReference type="OrthoDB" id="303721at2157"/>
<feature type="domain" description="Serine/threonine specific protein phosphatases" evidence="1">
    <location>
        <begin position="159"/>
        <end position="164"/>
    </location>
</feature>
<name>A0A5B9DFJ3_9ARCH</name>
<dbReference type="Proteomes" id="UP000321408">
    <property type="component" value="Chromosome"/>
</dbReference>
<dbReference type="PANTHER" id="PTHR11668">
    <property type="entry name" value="SERINE/THREONINE PROTEIN PHOSPHATASE"/>
    <property type="match status" value="1"/>
</dbReference>
<dbReference type="SMART" id="SM00156">
    <property type="entry name" value="PP2Ac"/>
    <property type="match status" value="1"/>
</dbReference>
<accession>A0A5B9DFJ3</accession>
<dbReference type="EMBL" id="CP042905">
    <property type="protein sequence ID" value="QEE17506.1"/>
    <property type="molecule type" value="Genomic_DNA"/>
</dbReference>
<dbReference type="Pfam" id="PF00149">
    <property type="entry name" value="Metallophos"/>
    <property type="match status" value="1"/>
</dbReference>
<dbReference type="InterPro" id="IPR006186">
    <property type="entry name" value="Ser/Thr-sp_prot-phosphatase"/>
</dbReference>
<reference evidence="2 3" key="2">
    <citation type="journal article" date="2024" name="Int. J. Syst. Evol. Microbiol.">
        <title>Promethearchaeum syntrophicum gen. nov., sp. nov., an anaerobic, obligately syntrophic archaeon, the first isolate of the lineage 'Asgard' archaea, and proposal of the new archaeal phylum Promethearchaeota phyl. nov. and kingdom Promethearchaeati regn. nov.</title>
        <authorList>
            <person name="Imachi H."/>
            <person name="Nobu M.K."/>
            <person name="Kato S."/>
            <person name="Takaki Y."/>
            <person name="Miyazaki M."/>
            <person name="Miyata M."/>
            <person name="Ogawara M."/>
            <person name="Saito Y."/>
            <person name="Sakai S."/>
            <person name="Tahara Y.O."/>
            <person name="Takano Y."/>
            <person name="Tasumi E."/>
            <person name="Uematsu K."/>
            <person name="Yoshimura T."/>
            <person name="Itoh T."/>
            <person name="Ohkuma M."/>
            <person name="Takai K."/>
        </authorList>
    </citation>
    <scope>NUCLEOTIDE SEQUENCE [LARGE SCALE GENOMIC DNA]</scope>
    <source>
        <strain evidence="2 3">MK-D1</strain>
    </source>
</reference>
<dbReference type="PANTHER" id="PTHR11668:SF496">
    <property type="entry name" value="SERINE_THREONINE-PROTEIN PHOSPHATASE"/>
    <property type="match status" value="1"/>
</dbReference>
<sequence>MSDTTSNENSNELRAILYSIARQDRPDYVWQWFFRYFAGAGLEPERYFKNEPNDLLENYFTLFSMGLELLKNEYSRGKYNKFIRDENPSNSTYYFVGDTHGSFVDTYQIIDYLIKAFQVNPKIKVVFLGDYVDRNPFDLQNLAFILSFWILFPQNVFLIRGNHEDSSVCSRYGFSQHLYDKCISKERFTPIWELIIEFFSKLPLGFMCKVGDKKILALHGGIPFDVNSYRPLKLQDIEPKLNCYQKEHFDMDTFSQTMLWADPDPQLFEGVAPNPKTGRPRFSEQAFNDFMELNQFDLLLRGHQKFSAGYNMLWNNRLITLFSTSTYDGRTIGKAKFLRVHPEINYEQIGEERLGKGYGILDVNTDFLNSQIIKYYNGKIEQK</sequence>
<protein>
    <submittedName>
        <fullName evidence="2">Metallophosphoesterase family protein</fullName>
        <ecNumber evidence="2">3.1.-.-</ecNumber>
    </submittedName>
</protein>
<proteinExistence type="predicted"/>
<dbReference type="GeneID" id="41331310"/>
<dbReference type="AlphaFoldDB" id="A0A5B9DFJ3"/>
<dbReference type="KEGG" id="psyt:DSAG12_03343"/>
<dbReference type="SUPFAM" id="SSF56300">
    <property type="entry name" value="Metallo-dependent phosphatases"/>
    <property type="match status" value="1"/>
</dbReference>
<dbReference type="GO" id="GO:0016787">
    <property type="term" value="F:hydrolase activity"/>
    <property type="evidence" value="ECO:0007669"/>
    <property type="project" value="InterPro"/>
</dbReference>
<dbReference type="PRINTS" id="PR00114">
    <property type="entry name" value="STPHPHTASE"/>
</dbReference>
<evidence type="ECO:0000313" key="3">
    <source>
        <dbReference type="Proteomes" id="UP000321408"/>
    </source>
</evidence>
<dbReference type="InterPro" id="IPR050341">
    <property type="entry name" value="PP1_catalytic_subunit"/>
</dbReference>